<keyword evidence="3" id="KW-0694">RNA-binding</keyword>
<evidence type="ECO:0000313" key="5">
    <source>
        <dbReference type="Proteomes" id="UP001317629"/>
    </source>
</evidence>
<reference evidence="4 5" key="1">
    <citation type="journal article" date="2023" name="Int. J. Syst. Evol. Microbiol.">
        <title>Methylocystis iwaonis sp. nov., a type II methane-oxidizing bacterium from surface soil of a rice paddy field in Japan, and emended description of the genus Methylocystis (ex Whittenbury et al. 1970) Bowman et al. 1993.</title>
        <authorList>
            <person name="Kaise H."/>
            <person name="Sawadogo J.B."/>
            <person name="Alam M.S."/>
            <person name="Ueno C."/>
            <person name="Dianou D."/>
            <person name="Shinjo R."/>
            <person name="Asakawa S."/>
        </authorList>
    </citation>
    <scope>NUCLEOTIDE SEQUENCE [LARGE SCALE GENOMIC DNA]</scope>
    <source>
        <strain evidence="4 5">SS37A-Re</strain>
    </source>
</reference>
<sequence>MNISLKRGEKIYINGAVFRVDRKVCIELLNDVTFLLENHVMQAVDATTPLKQLYFAVQLMLISPNDIDAALYLSRDILATCSKTMPDPRIVEGLSSVAKLIESKRYFDALKILRGLFPLETEAMAQSETGCAA</sequence>
<proteinExistence type="predicted"/>
<evidence type="ECO:0000313" key="4">
    <source>
        <dbReference type="EMBL" id="BDV33013.1"/>
    </source>
</evidence>
<dbReference type="RefSeq" id="WP_281930315.1">
    <property type="nucleotide sequence ID" value="NZ_AP027142.1"/>
</dbReference>
<evidence type="ECO:0000256" key="2">
    <source>
        <dbReference type="ARBA" id="ARBA00022795"/>
    </source>
</evidence>
<accession>A0ABN6VBD5</accession>
<keyword evidence="1" id="KW-0678">Repressor</keyword>
<evidence type="ECO:0000256" key="3">
    <source>
        <dbReference type="ARBA" id="ARBA00022884"/>
    </source>
</evidence>
<evidence type="ECO:0000256" key="1">
    <source>
        <dbReference type="ARBA" id="ARBA00022491"/>
    </source>
</evidence>
<organism evidence="4 5">
    <name type="scientific">Methylocystis iwaonis</name>
    <dbReference type="NCBI Taxonomy" id="2885079"/>
    <lineage>
        <taxon>Bacteria</taxon>
        <taxon>Pseudomonadati</taxon>
        <taxon>Pseudomonadota</taxon>
        <taxon>Alphaproteobacteria</taxon>
        <taxon>Hyphomicrobiales</taxon>
        <taxon>Methylocystaceae</taxon>
        <taxon>Methylocystis</taxon>
    </lineage>
</organism>
<gene>
    <name evidence="4" type="primary">flbT2</name>
    <name evidence="4" type="ORF">SS37A_05420</name>
</gene>
<keyword evidence="2" id="KW-1005">Bacterial flagellum biogenesis</keyword>
<dbReference type="NCBIfam" id="NF001995">
    <property type="entry name" value="PRK00794.1-1"/>
    <property type="match status" value="1"/>
</dbReference>
<protein>
    <submittedName>
        <fullName evidence="4">Flagellum biosynthesis repressor protein FlbT 2</fullName>
    </submittedName>
</protein>
<dbReference type="PIRSF" id="PIRSF009533">
    <property type="entry name" value="FlbT"/>
    <property type="match status" value="1"/>
</dbReference>
<dbReference type="Pfam" id="PF07378">
    <property type="entry name" value="FlbT"/>
    <property type="match status" value="1"/>
</dbReference>
<keyword evidence="5" id="KW-1185">Reference proteome</keyword>
<name>A0ABN6VBD5_9HYPH</name>
<dbReference type="Proteomes" id="UP001317629">
    <property type="component" value="Chromosome"/>
</dbReference>
<dbReference type="InterPro" id="IPR009967">
    <property type="entry name" value="Flagellum_FlbT"/>
</dbReference>
<dbReference type="EMBL" id="AP027142">
    <property type="protein sequence ID" value="BDV33013.1"/>
    <property type="molecule type" value="Genomic_DNA"/>
</dbReference>